<feature type="region of interest" description="Disordered" evidence="1">
    <location>
        <begin position="172"/>
        <end position="194"/>
    </location>
</feature>
<keyword evidence="5" id="KW-1185">Reference proteome</keyword>
<evidence type="ECO:0000256" key="2">
    <source>
        <dbReference type="SAM" id="Phobius"/>
    </source>
</evidence>
<keyword evidence="2" id="KW-1133">Transmembrane helix</keyword>
<keyword evidence="2" id="KW-0472">Membrane</keyword>
<protein>
    <submittedName>
        <fullName evidence="4">Uncharacterized protein</fullName>
    </submittedName>
</protein>
<keyword evidence="3" id="KW-0732">Signal</keyword>
<feature type="compositionally biased region" description="Polar residues" evidence="1">
    <location>
        <begin position="180"/>
        <end position="194"/>
    </location>
</feature>
<gene>
    <name evidence="4" type="ORF">F511_37593</name>
</gene>
<dbReference type="EMBL" id="KV002527">
    <property type="protein sequence ID" value="KZV37665.1"/>
    <property type="molecule type" value="Genomic_DNA"/>
</dbReference>
<proteinExistence type="predicted"/>
<evidence type="ECO:0000313" key="5">
    <source>
        <dbReference type="Proteomes" id="UP000250235"/>
    </source>
</evidence>
<evidence type="ECO:0000313" key="4">
    <source>
        <dbReference type="EMBL" id="KZV37665.1"/>
    </source>
</evidence>
<sequence length="194" mass="20736">MRTAGLSSSLRLLLVDIAFSARLSEEATRVSQHFGVLTMDSSSCAFVVGVSRRAVDRYDDVSVMYSLLLVVCVAMVAADQQLLSAGACYGVVLFSWSGVVLKLSSDCCLVDAAEFYEGKGKIAADRLLLISSIDLGESAEFLVVLETSREDLSFPTNLGGFVELERKRETSELSRALGNQAGQSGNSAGRSPHP</sequence>
<keyword evidence="2" id="KW-0812">Transmembrane</keyword>
<feature type="transmembrane region" description="Helical" evidence="2">
    <location>
        <begin position="62"/>
        <end position="78"/>
    </location>
</feature>
<feature type="transmembrane region" description="Helical" evidence="2">
    <location>
        <begin position="84"/>
        <end position="101"/>
    </location>
</feature>
<reference evidence="4 5" key="1">
    <citation type="journal article" date="2015" name="Proc. Natl. Acad. Sci. U.S.A.">
        <title>The resurrection genome of Boea hygrometrica: A blueprint for survival of dehydration.</title>
        <authorList>
            <person name="Xiao L."/>
            <person name="Yang G."/>
            <person name="Zhang L."/>
            <person name="Yang X."/>
            <person name="Zhao S."/>
            <person name="Ji Z."/>
            <person name="Zhou Q."/>
            <person name="Hu M."/>
            <person name="Wang Y."/>
            <person name="Chen M."/>
            <person name="Xu Y."/>
            <person name="Jin H."/>
            <person name="Xiao X."/>
            <person name="Hu G."/>
            <person name="Bao F."/>
            <person name="Hu Y."/>
            <person name="Wan P."/>
            <person name="Li L."/>
            <person name="Deng X."/>
            <person name="Kuang T."/>
            <person name="Xiang C."/>
            <person name="Zhu J.K."/>
            <person name="Oliver M.J."/>
            <person name="He Y."/>
        </authorList>
    </citation>
    <scope>NUCLEOTIDE SEQUENCE [LARGE SCALE GENOMIC DNA]</scope>
    <source>
        <strain evidence="5">cv. XS01</strain>
    </source>
</reference>
<evidence type="ECO:0000256" key="3">
    <source>
        <dbReference type="SAM" id="SignalP"/>
    </source>
</evidence>
<evidence type="ECO:0000256" key="1">
    <source>
        <dbReference type="SAM" id="MobiDB-lite"/>
    </source>
</evidence>
<dbReference type="AlphaFoldDB" id="A0A2Z7C062"/>
<organism evidence="4 5">
    <name type="scientific">Dorcoceras hygrometricum</name>
    <dbReference type="NCBI Taxonomy" id="472368"/>
    <lineage>
        <taxon>Eukaryota</taxon>
        <taxon>Viridiplantae</taxon>
        <taxon>Streptophyta</taxon>
        <taxon>Embryophyta</taxon>
        <taxon>Tracheophyta</taxon>
        <taxon>Spermatophyta</taxon>
        <taxon>Magnoliopsida</taxon>
        <taxon>eudicotyledons</taxon>
        <taxon>Gunneridae</taxon>
        <taxon>Pentapetalae</taxon>
        <taxon>asterids</taxon>
        <taxon>lamiids</taxon>
        <taxon>Lamiales</taxon>
        <taxon>Gesneriaceae</taxon>
        <taxon>Didymocarpoideae</taxon>
        <taxon>Trichosporeae</taxon>
        <taxon>Loxocarpinae</taxon>
        <taxon>Dorcoceras</taxon>
    </lineage>
</organism>
<feature type="chain" id="PRO_5016252085" evidence="3">
    <location>
        <begin position="21"/>
        <end position="194"/>
    </location>
</feature>
<dbReference type="Proteomes" id="UP000250235">
    <property type="component" value="Unassembled WGS sequence"/>
</dbReference>
<accession>A0A2Z7C062</accession>
<name>A0A2Z7C062_9LAMI</name>
<feature type="signal peptide" evidence="3">
    <location>
        <begin position="1"/>
        <end position="20"/>
    </location>
</feature>